<sequence length="119" mass="12605">MPRVRFILRLLTVAMLALGIASAPLYAVARAEGGTTAVQAHHEHMARVTQVTPDHDHVSPTKPHATGRTCCHPGCIMAVVPGFASLATAPMPWTVLAIPRDRGAVPIPPQGLDRPPKLA</sequence>
<evidence type="ECO:0000313" key="2">
    <source>
        <dbReference type="EMBL" id="SCZ08553.1"/>
    </source>
</evidence>
<feature type="chain" id="PRO_5011551253" description="DUF2946 domain-containing protein" evidence="1">
    <location>
        <begin position="30"/>
        <end position="119"/>
    </location>
</feature>
<dbReference type="STRING" id="549386.SAMN02927923_03965"/>
<keyword evidence="3" id="KW-1185">Reference proteome</keyword>
<dbReference type="Proteomes" id="UP000199569">
    <property type="component" value="Unassembled WGS sequence"/>
</dbReference>
<protein>
    <recommendedName>
        <fullName evidence="4">DUF2946 domain-containing protein</fullName>
    </recommendedName>
</protein>
<keyword evidence="1" id="KW-0732">Signal</keyword>
<feature type="signal peptide" evidence="1">
    <location>
        <begin position="1"/>
        <end position="29"/>
    </location>
</feature>
<accession>A0A1G5L6H5</accession>
<organism evidence="2 3">
    <name type="scientific">Microvirga guangxiensis</name>
    <dbReference type="NCBI Taxonomy" id="549386"/>
    <lineage>
        <taxon>Bacteria</taxon>
        <taxon>Pseudomonadati</taxon>
        <taxon>Pseudomonadota</taxon>
        <taxon>Alphaproteobacteria</taxon>
        <taxon>Hyphomicrobiales</taxon>
        <taxon>Methylobacteriaceae</taxon>
        <taxon>Microvirga</taxon>
    </lineage>
</organism>
<name>A0A1G5L6H5_9HYPH</name>
<evidence type="ECO:0000256" key="1">
    <source>
        <dbReference type="SAM" id="SignalP"/>
    </source>
</evidence>
<evidence type="ECO:0008006" key="4">
    <source>
        <dbReference type="Google" id="ProtNLM"/>
    </source>
</evidence>
<evidence type="ECO:0000313" key="3">
    <source>
        <dbReference type="Proteomes" id="UP000199569"/>
    </source>
</evidence>
<dbReference type="EMBL" id="FMVJ01000015">
    <property type="protein sequence ID" value="SCZ08553.1"/>
    <property type="molecule type" value="Genomic_DNA"/>
</dbReference>
<gene>
    <name evidence="2" type="ORF">SAMN02927923_03965</name>
</gene>
<proteinExistence type="predicted"/>
<dbReference type="AlphaFoldDB" id="A0A1G5L6H5"/>
<reference evidence="2 3" key="1">
    <citation type="submission" date="2016-10" db="EMBL/GenBank/DDBJ databases">
        <authorList>
            <person name="de Groot N.N."/>
        </authorList>
    </citation>
    <scope>NUCLEOTIDE SEQUENCE [LARGE SCALE GENOMIC DNA]</scope>
    <source>
        <strain evidence="2 3">CGMCC 1.7666</strain>
    </source>
</reference>